<evidence type="ECO:0000313" key="3">
    <source>
        <dbReference type="Proteomes" id="UP000675881"/>
    </source>
</evidence>
<dbReference type="OrthoDB" id="2019384at2759"/>
<protein>
    <submittedName>
        <fullName evidence="2">ZNF423</fullName>
    </submittedName>
</protein>
<name>A0A7R8DBW9_LEPSM</name>
<dbReference type="EMBL" id="HG994588">
    <property type="protein sequence ID" value="CAF3038053.1"/>
    <property type="molecule type" value="Genomic_DNA"/>
</dbReference>
<reference evidence="2" key="1">
    <citation type="submission" date="2021-02" db="EMBL/GenBank/DDBJ databases">
        <authorList>
            <person name="Bekaert M."/>
        </authorList>
    </citation>
    <scope>NUCLEOTIDE SEQUENCE</scope>
    <source>
        <strain evidence="2">IoA-00</strain>
    </source>
</reference>
<feature type="region of interest" description="Disordered" evidence="1">
    <location>
        <begin position="62"/>
        <end position="127"/>
    </location>
</feature>
<sequence length="127" mass="14323">MWSPHNTDHLICNSVNQDCNSEEWTAIERLQNSKCNAIQIPTLQAKKVHCFDRYAFGCMDQGPREGESTIRRVDGEHQDLTPETKRKKSGSQTDILRLPETDSSTNSTGALFKKNISPFRSRSGGHC</sequence>
<keyword evidence="3" id="KW-1185">Reference proteome</keyword>
<evidence type="ECO:0000313" key="2">
    <source>
        <dbReference type="EMBL" id="CAF3038053.1"/>
    </source>
</evidence>
<proteinExistence type="predicted"/>
<organism evidence="2 3">
    <name type="scientific">Lepeophtheirus salmonis</name>
    <name type="common">Salmon louse</name>
    <name type="synonym">Caligus salmonis</name>
    <dbReference type="NCBI Taxonomy" id="72036"/>
    <lineage>
        <taxon>Eukaryota</taxon>
        <taxon>Metazoa</taxon>
        <taxon>Ecdysozoa</taxon>
        <taxon>Arthropoda</taxon>
        <taxon>Crustacea</taxon>
        <taxon>Multicrustacea</taxon>
        <taxon>Hexanauplia</taxon>
        <taxon>Copepoda</taxon>
        <taxon>Siphonostomatoida</taxon>
        <taxon>Caligidae</taxon>
        <taxon>Lepeophtheirus</taxon>
    </lineage>
</organism>
<gene>
    <name evidence="2" type="ORF">LSAA_14548</name>
</gene>
<evidence type="ECO:0000256" key="1">
    <source>
        <dbReference type="SAM" id="MobiDB-lite"/>
    </source>
</evidence>
<feature type="compositionally biased region" description="Basic and acidic residues" evidence="1">
    <location>
        <begin position="62"/>
        <end position="84"/>
    </location>
</feature>
<dbReference type="Proteomes" id="UP000675881">
    <property type="component" value="Chromosome 9"/>
</dbReference>
<accession>A0A7R8DBW9</accession>
<dbReference type="AlphaFoldDB" id="A0A7R8DBW9"/>